<dbReference type="KEGG" id="dla:I6G47_08325"/>
<evidence type="ECO:0000313" key="1">
    <source>
        <dbReference type="EMBL" id="QPS83067.1"/>
    </source>
</evidence>
<dbReference type="SUPFAM" id="SSF103642">
    <property type="entry name" value="Sec-C motif"/>
    <property type="match status" value="1"/>
</dbReference>
<reference evidence="1 2" key="1">
    <citation type="submission" date="2020-12" db="EMBL/GenBank/DDBJ databases">
        <title>FDA dAtabase for Regulatory Grade micrObial Sequences (FDA-ARGOS): Supporting development and validation of Infectious Disease Dx tests.</title>
        <authorList>
            <person name="Sproer C."/>
            <person name="Gronow S."/>
            <person name="Severitt S."/>
            <person name="Schroder I."/>
            <person name="Tallon L."/>
            <person name="Sadzewicz L."/>
            <person name="Zhao X."/>
            <person name="Boylan J."/>
            <person name="Ott S."/>
            <person name="Bowen H."/>
            <person name="Vavikolanu K."/>
            <person name="Mehta A."/>
            <person name="Aluvathingal J."/>
            <person name="Nadendla S."/>
            <person name="Lowell S."/>
            <person name="Myers T."/>
            <person name="Yan Y."/>
            <person name="Sichtig H."/>
        </authorList>
    </citation>
    <scope>NUCLEOTIDE SEQUENCE [LARGE SCALE GENOMIC DNA]</scope>
    <source>
        <strain evidence="1 2">FDAARGOS_890</strain>
    </source>
</reference>
<gene>
    <name evidence="1" type="ORF">I6G47_08325</name>
</gene>
<protein>
    <submittedName>
        <fullName evidence="1">SEC-C domain-containing protein</fullName>
    </submittedName>
</protein>
<keyword evidence="2" id="KW-1185">Reference proteome</keyword>
<dbReference type="Pfam" id="PF02810">
    <property type="entry name" value="SEC-C"/>
    <property type="match status" value="1"/>
</dbReference>
<dbReference type="EMBL" id="CP065748">
    <property type="protein sequence ID" value="QPS83067.1"/>
    <property type="molecule type" value="Genomic_DNA"/>
</dbReference>
<dbReference type="InterPro" id="IPR004027">
    <property type="entry name" value="SEC_C_motif"/>
</dbReference>
<dbReference type="Gene3D" id="3.10.450.50">
    <property type="match status" value="1"/>
</dbReference>
<dbReference type="RefSeq" id="WP_198129344.1">
    <property type="nucleotide sequence ID" value="NZ_CP065748.1"/>
</dbReference>
<sequence length="562" mass="61900">MDTLASEVVAIGARGSAETMGRLSQQTAAMPLFVQSAARIAVQDYAGDAAQLCNALDSQTHIGETSQEVILLRTLDGLPSGARDVVAVLSLADVVLKLEEVNTLLSGSLELGKAAVASVIRMLRPMGIVEIFGGQQLKIHDAVSLLGRRHLELMAPEQSVRARRTLKEVLFASLTEERNASRFSLYVRTLIALKEIETIVEFAGDEMFHEMGIGDVFLASLETAATSIEVDPEQRFWALDGLVFAKLKSGDLASLPERLARMGELLDAHALPRSAQLALGMKRMLLKAQYRDLPGVRASIAEVGESMPDSQQHQRIFKYNAATALWRLGERAEAERLVDEVIPGYLEELGISEAWIFGKSLEQLRPLLDRTESSMDDVKHLADALELRAILLKDRGVDPGLSRLFAMKFYTLLGAVDSAVRVGQDVADDYLARHDFIGARQTLEQHVLPFAEHYRMLDRIIAIRSQYAVVLGFCRDFSAAEQEIQRLEAYAGGFSAEQRQEIDGQRALLADLRAGNGPQQRRVPLSGSNFPAFKQHRNQRAKVGRNDPCPCGSGLKYKKCHG</sequence>
<accession>A0A7T2YW55</accession>
<proteinExistence type="predicted"/>
<dbReference type="Proteomes" id="UP000595064">
    <property type="component" value="Chromosome"/>
</dbReference>
<organism evidence="1 2">
    <name type="scientific">Delftia lacustris</name>
    <dbReference type="NCBI Taxonomy" id="558537"/>
    <lineage>
        <taxon>Bacteria</taxon>
        <taxon>Pseudomonadati</taxon>
        <taxon>Pseudomonadota</taxon>
        <taxon>Betaproteobacteria</taxon>
        <taxon>Burkholderiales</taxon>
        <taxon>Comamonadaceae</taxon>
        <taxon>Delftia</taxon>
    </lineage>
</organism>
<dbReference type="AlphaFoldDB" id="A0A7T2YW55"/>
<evidence type="ECO:0000313" key="2">
    <source>
        <dbReference type="Proteomes" id="UP000595064"/>
    </source>
</evidence>
<name>A0A7T2YW55_9BURK</name>